<name>A0A551XYQ9_MICAE</name>
<feature type="transmembrane region" description="Helical" evidence="7">
    <location>
        <begin position="21"/>
        <end position="42"/>
    </location>
</feature>
<organism evidence="9 10">
    <name type="scientific">Microcystis aeruginosa Ma_QC_C_20070703_M131</name>
    <dbReference type="NCBI Taxonomy" id="2486263"/>
    <lineage>
        <taxon>Bacteria</taxon>
        <taxon>Bacillati</taxon>
        <taxon>Cyanobacteriota</taxon>
        <taxon>Cyanophyceae</taxon>
        <taxon>Oscillatoriophycideae</taxon>
        <taxon>Chroococcales</taxon>
        <taxon>Microcystaceae</taxon>
        <taxon>Microcystis</taxon>
    </lineage>
</organism>
<evidence type="ECO:0000256" key="6">
    <source>
        <dbReference type="ARBA" id="ARBA00023136"/>
    </source>
</evidence>
<dbReference type="EMBL" id="SFCA01000139">
    <property type="protein sequence ID" value="TRT53851.1"/>
    <property type="molecule type" value="Genomic_DNA"/>
</dbReference>
<gene>
    <name evidence="9" type="ORF">EWV85_13235</name>
</gene>
<dbReference type="AlphaFoldDB" id="A0A551XYQ9"/>
<dbReference type="Proteomes" id="UP000316443">
    <property type="component" value="Unassembled WGS sequence"/>
</dbReference>
<keyword evidence="3" id="KW-1003">Cell membrane</keyword>
<feature type="transmembrane region" description="Helical" evidence="7">
    <location>
        <begin position="314"/>
        <end position="341"/>
    </location>
</feature>
<dbReference type="PANTHER" id="PTHR43738:SF1">
    <property type="entry name" value="HEMIN TRANSPORT SYSTEM PERMEASE PROTEIN HRTB-RELATED"/>
    <property type="match status" value="1"/>
</dbReference>
<evidence type="ECO:0000256" key="5">
    <source>
        <dbReference type="ARBA" id="ARBA00022989"/>
    </source>
</evidence>
<protein>
    <submittedName>
        <fullName evidence="9">FtsX-like permease family protein</fullName>
    </submittedName>
</protein>
<evidence type="ECO:0000313" key="9">
    <source>
        <dbReference type="EMBL" id="TRT53851.1"/>
    </source>
</evidence>
<dbReference type="InterPro" id="IPR003838">
    <property type="entry name" value="ABC3_permease_C"/>
</dbReference>
<comment type="subcellular location">
    <subcellularLocation>
        <location evidence="1">Cell membrane</location>
        <topology evidence="1">Multi-pass membrane protein</topology>
    </subcellularLocation>
</comment>
<evidence type="ECO:0000256" key="3">
    <source>
        <dbReference type="ARBA" id="ARBA00022475"/>
    </source>
</evidence>
<dbReference type="PANTHER" id="PTHR43738">
    <property type="entry name" value="ABC TRANSPORTER, MEMBRANE PROTEIN"/>
    <property type="match status" value="1"/>
</dbReference>
<feature type="domain" description="ABC3 transporter permease C-terminal" evidence="8">
    <location>
        <begin position="277"/>
        <end position="383"/>
    </location>
</feature>
<reference evidence="9 10" key="1">
    <citation type="submission" date="2019-01" db="EMBL/GenBank/DDBJ databases">
        <title>Coherence of Microcystis species and biogeography revealed through population genomics.</title>
        <authorList>
            <person name="Perez-Carrascal O.M."/>
            <person name="Terrat Y."/>
            <person name="Giani A."/>
            <person name="Fortin N."/>
            <person name="Tromas N."/>
            <person name="Shapiro B.J."/>
        </authorList>
    </citation>
    <scope>NUCLEOTIDE SEQUENCE [LARGE SCALE GENOMIC DNA]</scope>
    <source>
        <strain evidence="9">Ma_QC_C_20070703_M131</strain>
    </source>
</reference>
<proteinExistence type="predicted"/>
<keyword evidence="4 7" id="KW-0812">Transmembrane</keyword>
<accession>A0A551XYQ9</accession>
<keyword evidence="5 7" id="KW-1133">Transmembrane helix</keyword>
<dbReference type="Pfam" id="PF02687">
    <property type="entry name" value="FtsX"/>
    <property type="match status" value="1"/>
</dbReference>
<dbReference type="InterPro" id="IPR051125">
    <property type="entry name" value="ABC-4/HrtB_transporter"/>
</dbReference>
<sequence length="392" mass="44296">MKIFHGKLPTAWLQLRYQKTRLLVALSGVIFAVVIVFMQLGIRDALFDSAVRLHEALQGDCFLISPRTTSLIGMESFPQRRLLQTLAFEEVDFVSPIYLDFAQWKNPETRNYWRNIFVIGFDLKHLAFDLPGLAENMELLKLPDQVLFDQDSRSEFGPIVADFEKKGSVITEVSNKGNNRKIEVAGLFKLGTSFGSDGNLIMSHLNFLRIFSNRSYGLINIGLIRLKPGTNVNKFIEDIQAYLPHDIKVLSKQQLIQFEKNYWQSSTAIGFIFNLGVILGIIVGIVVVYQILYTNVSEHLSEYATLKAMGYRHSYLLSMVLQQAFLIAVLGYIPGFLIANIQYEFTKNATLLPVNMSLDRAVFVFILTLVMAFVSGATAVKKLQDADPADIF</sequence>
<evidence type="ECO:0000256" key="4">
    <source>
        <dbReference type="ARBA" id="ARBA00022692"/>
    </source>
</evidence>
<dbReference type="PIRSF" id="PIRSF031773">
    <property type="entry name" value="DevC"/>
    <property type="match status" value="1"/>
</dbReference>
<evidence type="ECO:0000313" key="10">
    <source>
        <dbReference type="Proteomes" id="UP000316443"/>
    </source>
</evidence>
<dbReference type="InterPro" id="IPR005891">
    <property type="entry name" value="DevC"/>
</dbReference>
<evidence type="ECO:0000259" key="8">
    <source>
        <dbReference type="Pfam" id="PF02687"/>
    </source>
</evidence>
<feature type="transmembrane region" description="Helical" evidence="7">
    <location>
        <begin position="268"/>
        <end position="293"/>
    </location>
</feature>
<keyword evidence="6 7" id="KW-0472">Membrane</keyword>
<dbReference type="NCBIfam" id="TIGR01185">
    <property type="entry name" value="devC"/>
    <property type="match status" value="1"/>
</dbReference>
<feature type="transmembrane region" description="Helical" evidence="7">
    <location>
        <begin position="361"/>
        <end position="380"/>
    </location>
</feature>
<evidence type="ECO:0000256" key="2">
    <source>
        <dbReference type="ARBA" id="ARBA00022448"/>
    </source>
</evidence>
<evidence type="ECO:0000256" key="7">
    <source>
        <dbReference type="SAM" id="Phobius"/>
    </source>
</evidence>
<keyword evidence="2" id="KW-0813">Transport</keyword>
<comment type="caution">
    <text evidence="9">The sequence shown here is derived from an EMBL/GenBank/DDBJ whole genome shotgun (WGS) entry which is preliminary data.</text>
</comment>
<dbReference type="GO" id="GO:0005886">
    <property type="term" value="C:plasma membrane"/>
    <property type="evidence" value="ECO:0007669"/>
    <property type="project" value="UniProtKB-SubCell"/>
</dbReference>
<evidence type="ECO:0000256" key="1">
    <source>
        <dbReference type="ARBA" id="ARBA00004651"/>
    </source>
</evidence>